<organism evidence="8 9">
    <name type="scientific">Gonapodya prolifera (strain JEL478)</name>
    <name type="common">Monoblepharis prolifera</name>
    <dbReference type="NCBI Taxonomy" id="1344416"/>
    <lineage>
        <taxon>Eukaryota</taxon>
        <taxon>Fungi</taxon>
        <taxon>Fungi incertae sedis</taxon>
        <taxon>Chytridiomycota</taxon>
        <taxon>Chytridiomycota incertae sedis</taxon>
        <taxon>Monoblepharidomycetes</taxon>
        <taxon>Monoblepharidales</taxon>
        <taxon>Gonapodyaceae</taxon>
        <taxon>Gonapodya</taxon>
    </lineage>
</organism>
<comment type="subcellular location">
    <subcellularLocation>
        <location evidence="1">Membrane</location>
    </subcellularLocation>
</comment>
<dbReference type="EMBL" id="KQ965754">
    <property type="protein sequence ID" value="KXS16269.1"/>
    <property type="molecule type" value="Genomic_DNA"/>
</dbReference>
<feature type="region of interest" description="Disordered" evidence="5">
    <location>
        <begin position="322"/>
        <end position="361"/>
    </location>
</feature>
<protein>
    <recommendedName>
        <fullName evidence="7">Fatty acid hydroxylase domain-containing protein</fullName>
    </recommendedName>
</protein>
<evidence type="ECO:0000256" key="4">
    <source>
        <dbReference type="ARBA" id="ARBA00023136"/>
    </source>
</evidence>
<evidence type="ECO:0000256" key="5">
    <source>
        <dbReference type="SAM" id="MobiDB-lite"/>
    </source>
</evidence>
<evidence type="ECO:0000256" key="3">
    <source>
        <dbReference type="ARBA" id="ARBA00022989"/>
    </source>
</evidence>
<feature type="transmembrane region" description="Helical" evidence="6">
    <location>
        <begin position="31"/>
        <end position="49"/>
    </location>
</feature>
<feature type="transmembrane region" description="Helical" evidence="6">
    <location>
        <begin position="70"/>
        <end position="96"/>
    </location>
</feature>
<feature type="domain" description="Fatty acid hydroxylase" evidence="7">
    <location>
        <begin position="171"/>
        <end position="295"/>
    </location>
</feature>
<dbReference type="Proteomes" id="UP000070544">
    <property type="component" value="Unassembled WGS sequence"/>
</dbReference>
<gene>
    <name evidence="8" type="ORF">M427DRAFT_55699</name>
</gene>
<dbReference type="GO" id="GO:0008610">
    <property type="term" value="P:lipid biosynthetic process"/>
    <property type="evidence" value="ECO:0007669"/>
    <property type="project" value="InterPro"/>
</dbReference>
<evidence type="ECO:0000313" key="9">
    <source>
        <dbReference type="Proteomes" id="UP000070544"/>
    </source>
</evidence>
<keyword evidence="2 6" id="KW-0812">Transmembrane</keyword>
<evidence type="ECO:0000256" key="2">
    <source>
        <dbReference type="ARBA" id="ARBA00022692"/>
    </source>
</evidence>
<dbReference type="AlphaFoldDB" id="A0A139AHV0"/>
<dbReference type="PANTHER" id="PTHR11863">
    <property type="entry name" value="STEROL DESATURASE"/>
    <property type="match status" value="1"/>
</dbReference>
<dbReference type="GO" id="GO:0016020">
    <property type="term" value="C:membrane"/>
    <property type="evidence" value="ECO:0007669"/>
    <property type="project" value="UniProtKB-SubCell"/>
</dbReference>
<keyword evidence="9" id="KW-1185">Reference proteome</keyword>
<accession>A0A139AHV0</accession>
<proteinExistence type="predicted"/>
<dbReference type="STRING" id="1344416.A0A139AHV0"/>
<dbReference type="GO" id="GO:0016491">
    <property type="term" value="F:oxidoreductase activity"/>
    <property type="evidence" value="ECO:0007669"/>
    <property type="project" value="InterPro"/>
</dbReference>
<name>A0A139AHV0_GONPJ</name>
<evidence type="ECO:0000259" key="7">
    <source>
        <dbReference type="Pfam" id="PF04116"/>
    </source>
</evidence>
<evidence type="ECO:0000256" key="6">
    <source>
        <dbReference type="SAM" id="Phobius"/>
    </source>
</evidence>
<sequence length="361" mass="41020">MTPNPTPPTFSPASSKTQPSFWTRLWALQDAYEWIPFCTFLAALVAFNSSEWSRTLHQEVWSSYSTKDEIAAALEGYAGTVMLGVYFGLYFTFALIDALQPSWLMRRRIQSHRPPPTLGTSLRTIFWGAVLNIPVDMAVNALVVSPVWRWRVGVEKVTRVPSAWECVVEFVALQVLNDVVFYWTHRLMHTKYLYHRFHKVHHTNSSVFAAAANYLHPIETLLSISPLSGVPVILVVPYPQVMWFNQLWRGYESATAHCGYDVSGVVPNARWHDWHHRAFDGNYGFSATIDHIFGTLHPQYVAWLQDHQQTFERIDVDVDVDSSGPMKADEAPATSTSTSARRNAWSDDVPDPYAESGVKEE</sequence>
<evidence type="ECO:0000313" key="8">
    <source>
        <dbReference type="EMBL" id="KXS16269.1"/>
    </source>
</evidence>
<dbReference type="InterPro" id="IPR006694">
    <property type="entry name" value="Fatty_acid_hydroxylase"/>
</dbReference>
<reference evidence="8 9" key="1">
    <citation type="journal article" date="2015" name="Genome Biol. Evol.">
        <title>Phylogenomic analyses indicate that early fungi evolved digesting cell walls of algal ancestors of land plants.</title>
        <authorList>
            <person name="Chang Y."/>
            <person name="Wang S."/>
            <person name="Sekimoto S."/>
            <person name="Aerts A.L."/>
            <person name="Choi C."/>
            <person name="Clum A."/>
            <person name="LaButti K.M."/>
            <person name="Lindquist E.A."/>
            <person name="Yee Ngan C."/>
            <person name="Ohm R.A."/>
            <person name="Salamov A.A."/>
            <person name="Grigoriev I.V."/>
            <person name="Spatafora J.W."/>
            <person name="Berbee M.L."/>
        </authorList>
    </citation>
    <scope>NUCLEOTIDE SEQUENCE [LARGE SCALE GENOMIC DNA]</scope>
    <source>
        <strain evidence="8 9">JEL478</strain>
    </source>
</reference>
<dbReference type="OrthoDB" id="408954at2759"/>
<keyword evidence="4 6" id="KW-0472">Membrane</keyword>
<keyword evidence="3 6" id="KW-1133">Transmembrane helix</keyword>
<dbReference type="Pfam" id="PF04116">
    <property type="entry name" value="FA_hydroxylase"/>
    <property type="match status" value="1"/>
</dbReference>
<dbReference type="GO" id="GO:0005506">
    <property type="term" value="F:iron ion binding"/>
    <property type="evidence" value="ECO:0007669"/>
    <property type="project" value="InterPro"/>
</dbReference>
<dbReference type="InterPro" id="IPR050307">
    <property type="entry name" value="Sterol_Desaturase_Related"/>
</dbReference>
<evidence type="ECO:0000256" key="1">
    <source>
        <dbReference type="ARBA" id="ARBA00004370"/>
    </source>
</evidence>